<comment type="caution">
    <text evidence="6">The sequence shown here is derived from an EMBL/GenBank/DDBJ whole genome shotgun (WGS) entry which is preliminary data.</text>
</comment>
<evidence type="ECO:0000313" key="6">
    <source>
        <dbReference type="EMBL" id="NYZ69970.1"/>
    </source>
</evidence>
<name>A0A853I7T5_9GAMM</name>
<dbReference type="EMBL" id="JACCKB010000206">
    <property type="protein sequence ID" value="NYZ69970.1"/>
    <property type="molecule type" value="Genomic_DNA"/>
</dbReference>
<organism evidence="6 7">
    <name type="scientific">Spartinivicinus marinus</name>
    <dbReference type="NCBI Taxonomy" id="2994442"/>
    <lineage>
        <taxon>Bacteria</taxon>
        <taxon>Pseudomonadati</taxon>
        <taxon>Pseudomonadota</taxon>
        <taxon>Gammaproteobacteria</taxon>
        <taxon>Oceanospirillales</taxon>
        <taxon>Zooshikellaceae</taxon>
        <taxon>Spartinivicinus</taxon>
    </lineage>
</organism>
<dbReference type="Gene3D" id="3.30.70.370">
    <property type="match status" value="2"/>
</dbReference>
<evidence type="ECO:0000256" key="3">
    <source>
        <dbReference type="ARBA" id="ARBA00022705"/>
    </source>
</evidence>
<comment type="subunit">
    <text evidence="1">Single-chain monomer with multiple functions.</text>
</comment>
<protein>
    <recommendedName>
        <fullName evidence="2">DNA-directed DNA polymerase</fullName>
        <ecNumber evidence="2">2.7.7.7</ecNumber>
    </recommendedName>
</protein>
<sequence length="422" mass="47779">QKLAQKRAVIKEDLIISFGWWNKKKDVKKPKKSLNYKDPKRASVVEGATYTTFERITFNPASRAHIALRLKQLYGWEPKEFTDKGQPKIDESVLGRLNNPHAKALCEYLLVNKRIGQLAEGDNAWLRLEKNGFIHGYVNPNGAATGRATHAFPNVAQVPSTRAEYGTECRSLFTVPEDWCLLGSDADGLELRGLAHYMARYDKGRYVKEILSGDIHWANVIALGLVPKGTQRDKHNSEHNYVRDEIAKRFIYAFLYGAGDQKIGEIIKTNASPEMQRKIGAKYKKRFLNNLPALKYLLDTVKATVKKRGYLIGLDGRHIHCSSQHAALNYLLQGAGALICKRWLLEIEDLCQANGLTHGWHGDYAFCAWVHDEVQIACRTEEIAKQIGAYCEQAMEKVTEIFSFRCPLKASYDLGLTWADTH</sequence>
<dbReference type="SMART" id="SM00482">
    <property type="entry name" value="POLAc"/>
    <property type="match status" value="1"/>
</dbReference>
<feature type="non-terminal residue" evidence="6">
    <location>
        <position position="1"/>
    </location>
</feature>
<evidence type="ECO:0000256" key="4">
    <source>
        <dbReference type="ARBA" id="ARBA00049244"/>
    </source>
</evidence>
<evidence type="ECO:0000256" key="1">
    <source>
        <dbReference type="ARBA" id="ARBA00011541"/>
    </source>
</evidence>
<evidence type="ECO:0000313" key="7">
    <source>
        <dbReference type="Proteomes" id="UP000569732"/>
    </source>
</evidence>
<reference evidence="6 7" key="1">
    <citation type="submission" date="2020-07" db="EMBL/GenBank/DDBJ databases">
        <title>Endozoicomonas sp. nov., isolated from sediment.</title>
        <authorList>
            <person name="Gu T."/>
        </authorList>
    </citation>
    <scope>NUCLEOTIDE SEQUENCE [LARGE SCALE GENOMIC DNA]</scope>
    <source>
        <strain evidence="6 7">SM1973</strain>
    </source>
</reference>
<dbReference type="PANTHER" id="PTHR10133:SF27">
    <property type="entry name" value="DNA POLYMERASE NU"/>
    <property type="match status" value="1"/>
</dbReference>
<dbReference type="GO" id="GO:0006302">
    <property type="term" value="P:double-strand break repair"/>
    <property type="evidence" value="ECO:0007669"/>
    <property type="project" value="TreeGrafter"/>
</dbReference>
<dbReference type="AlphaFoldDB" id="A0A853I7T5"/>
<evidence type="ECO:0000256" key="2">
    <source>
        <dbReference type="ARBA" id="ARBA00012417"/>
    </source>
</evidence>
<accession>A0A853I7T5</accession>
<keyword evidence="3" id="KW-0235">DNA replication</keyword>
<comment type="catalytic activity">
    <reaction evidence="4">
        <text>DNA(n) + a 2'-deoxyribonucleoside 5'-triphosphate = DNA(n+1) + diphosphate</text>
        <dbReference type="Rhea" id="RHEA:22508"/>
        <dbReference type="Rhea" id="RHEA-COMP:17339"/>
        <dbReference type="Rhea" id="RHEA-COMP:17340"/>
        <dbReference type="ChEBI" id="CHEBI:33019"/>
        <dbReference type="ChEBI" id="CHEBI:61560"/>
        <dbReference type="ChEBI" id="CHEBI:173112"/>
        <dbReference type="EC" id="2.7.7.7"/>
    </reaction>
</comment>
<dbReference type="InterPro" id="IPR002298">
    <property type="entry name" value="DNA_polymerase_A"/>
</dbReference>
<dbReference type="RefSeq" id="WP_219340284.1">
    <property type="nucleotide sequence ID" value="NZ_JACCKB010000206.1"/>
</dbReference>
<dbReference type="Proteomes" id="UP000569732">
    <property type="component" value="Unassembled WGS sequence"/>
</dbReference>
<dbReference type="GO" id="GO:0006261">
    <property type="term" value="P:DNA-templated DNA replication"/>
    <property type="evidence" value="ECO:0007669"/>
    <property type="project" value="InterPro"/>
</dbReference>
<dbReference type="InterPro" id="IPR043502">
    <property type="entry name" value="DNA/RNA_pol_sf"/>
</dbReference>
<dbReference type="InterPro" id="IPR001098">
    <property type="entry name" value="DNA-dir_DNA_pol_A_palm_dom"/>
</dbReference>
<evidence type="ECO:0000259" key="5">
    <source>
        <dbReference type="SMART" id="SM00482"/>
    </source>
</evidence>
<dbReference type="GO" id="GO:0003887">
    <property type="term" value="F:DNA-directed DNA polymerase activity"/>
    <property type="evidence" value="ECO:0007669"/>
    <property type="project" value="UniProtKB-EC"/>
</dbReference>
<gene>
    <name evidence="6" type="ORF">H0A36_28560</name>
</gene>
<dbReference type="Pfam" id="PF00476">
    <property type="entry name" value="DNA_pol_A"/>
    <property type="match status" value="1"/>
</dbReference>
<dbReference type="EC" id="2.7.7.7" evidence="2"/>
<keyword evidence="7" id="KW-1185">Reference proteome</keyword>
<dbReference type="GO" id="GO:0003677">
    <property type="term" value="F:DNA binding"/>
    <property type="evidence" value="ECO:0007669"/>
    <property type="project" value="InterPro"/>
</dbReference>
<proteinExistence type="predicted"/>
<feature type="domain" description="DNA-directed DNA polymerase family A palm" evidence="5">
    <location>
        <begin position="166"/>
        <end position="382"/>
    </location>
</feature>
<dbReference type="PANTHER" id="PTHR10133">
    <property type="entry name" value="DNA POLYMERASE I"/>
    <property type="match status" value="1"/>
</dbReference>
<dbReference type="SUPFAM" id="SSF56672">
    <property type="entry name" value="DNA/RNA polymerases"/>
    <property type="match status" value="1"/>
</dbReference>
<dbReference type="Gene3D" id="1.20.1060.10">
    <property type="entry name" value="Taq DNA Polymerase, Chain T, domain 4"/>
    <property type="match status" value="1"/>
</dbReference>